<dbReference type="InterPro" id="IPR005467">
    <property type="entry name" value="His_kinase_dom"/>
</dbReference>
<feature type="transmembrane region" description="Helical" evidence="9">
    <location>
        <begin position="64"/>
        <end position="81"/>
    </location>
</feature>
<feature type="transmembrane region" description="Helical" evidence="9">
    <location>
        <begin position="172"/>
        <end position="190"/>
    </location>
</feature>
<keyword evidence="3" id="KW-0597">Phosphoprotein</keyword>
<dbReference type="SMART" id="SM00387">
    <property type="entry name" value="HATPase_c"/>
    <property type="match status" value="1"/>
</dbReference>
<organism evidence="11 12">
    <name type="scientific">Robertmurraya beringensis</name>
    <dbReference type="NCBI Taxonomy" id="641660"/>
    <lineage>
        <taxon>Bacteria</taxon>
        <taxon>Bacillati</taxon>
        <taxon>Bacillota</taxon>
        <taxon>Bacilli</taxon>
        <taxon>Bacillales</taxon>
        <taxon>Bacillaceae</taxon>
        <taxon>Robertmurraya</taxon>
    </lineage>
</organism>
<dbReference type="PRINTS" id="PR00344">
    <property type="entry name" value="BCTRLSENSOR"/>
</dbReference>
<dbReference type="Proteomes" id="UP001589738">
    <property type="component" value="Unassembled WGS sequence"/>
</dbReference>
<dbReference type="InterPro" id="IPR004358">
    <property type="entry name" value="Sig_transdc_His_kin-like_C"/>
</dbReference>
<evidence type="ECO:0000256" key="2">
    <source>
        <dbReference type="ARBA" id="ARBA00012438"/>
    </source>
</evidence>
<proteinExistence type="predicted"/>
<dbReference type="PANTHER" id="PTHR43065">
    <property type="entry name" value="SENSOR HISTIDINE KINASE"/>
    <property type="match status" value="1"/>
</dbReference>
<evidence type="ECO:0000313" key="11">
    <source>
        <dbReference type="EMBL" id="MFC0473827.1"/>
    </source>
</evidence>
<evidence type="ECO:0000313" key="12">
    <source>
        <dbReference type="Proteomes" id="UP001589738"/>
    </source>
</evidence>
<dbReference type="PANTHER" id="PTHR43065:SF46">
    <property type="entry name" value="C4-DICARBOXYLATE TRANSPORT SENSOR PROTEIN DCTB"/>
    <property type="match status" value="1"/>
</dbReference>
<gene>
    <name evidence="11" type="ORF">ACFFHF_00520</name>
</gene>
<evidence type="ECO:0000256" key="1">
    <source>
        <dbReference type="ARBA" id="ARBA00000085"/>
    </source>
</evidence>
<dbReference type="InterPro" id="IPR003661">
    <property type="entry name" value="HisK_dim/P_dom"/>
</dbReference>
<evidence type="ECO:0000256" key="6">
    <source>
        <dbReference type="ARBA" id="ARBA00022777"/>
    </source>
</evidence>
<keyword evidence="4" id="KW-0808">Transferase</keyword>
<dbReference type="Gene3D" id="3.30.565.10">
    <property type="entry name" value="Histidine kinase-like ATPase, C-terminal domain"/>
    <property type="match status" value="1"/>
</dbReference>
<dbReference type="SMART" id="SM00388">
    <property type="entry name" value="HisKA"/>
    <property type="match status" value="1"/>
</dbReference>
<feature type="transmembrane region" description="Helical" evidence="9">
    <location>
        <begin position="34"/>
        <end position="52"/>
    </location>
</feature>
<evidence type="ECO:0000256" key="5">
    <source>
        <dbReference type="ARBA" id="ARBA00022741"/>
    </source>
</evidence>
<dbReference type="SUPFAM" id="SSF47384">
    <property type="entry name" value="Homodimeric domain of signal transducing histidine kinase"/>
    <property type="match status" value="1"/>
</dbReference>
<keyword evidence="9" id="KW-0472">Membrane</keyword>
<dbReference type="GO" id="GO:0005524">
    <property type="term" value="F:ATP binding"/>
    <property type="evidence" value="ECO:0007669"/>
    <property type="project" value="UniProtKB-KW"/>
</dbReference>
<name>A0ABV6KKI3_9BACI</name>
<dbReference type="EMBL" id="JBHLUU010000005">
    <property type="protein sequence ID" value="MFC0473827.1"/>
    <property type="molecule type" value="Genomic_DNA"/>
</dbReference>
<keyword evidence="9" id="KW-1133">Transmembrane helix</keyword>
<dbReference type="Pfam" id="PF02518">
    <property type="entry name" value="HATPase_c"/>
    <property type="match status" value="1"/>
</dbReference>
<comment type="caution">
    <text evidence="11">The sequence shown here is derived from an EMBL/GenBank/DDBJ whole genome shotgun (WGS) entry which is preliminary data.</text>
</comment>
<dbReference type="EC" id="2.7.13.3" evidence="2"/>
<keyword evidence="6" id="KW-0418">Kinase</keyword>
<evidence type="ECO:0000256" key="3">
    <source>
        <dbReference type="ARBA" id="ARBA00022553"/>
    </source>
</evidence>
<evidence type="ECO:0000256" key="8">
    <source>
        <dbReference type="ARBA" id="ARBA00023012"/>
    </source>
</evidence>
<sequence>MVVYIGRTIVLTEMQSWFKGVSMKELYTEINKKLYYFTITVVIAIMLMGLLVDNPYYSQDGSAFFLHALFLTFFAVCLLLYPRNTSHYCRLLIMITSFMYFYSLFFLYPDTWSNFIFLCLVPAISILFFDPKLFYFSLALNSFAILMTFLYIILVDQGAHYSYIQEDLVGNIINFFGSQAIIYFIFYISYGRLKKQQLYFQQIKQAERLKTTGQLAAAVAHEIRNPLTVVKGFLQFYEQSNEVDTELKKHFHLMVDELNTAEQVISQFLSIAKPAKEKELEPVNIRQVLQSVTDLLHSYGLLHDNQIELQIVEDSYVAANTIEMKQLFINIIKNAIEASNIGDVVVVAASKIKDMVEINIIDYGQGMTEKEIESLGTPFYSLKSKGTGLGMMICFNIAENYKGKISFKSTKGKGTTVTIRFPSLI</sequence>
<feature type="transmembrane region" description="Helical" evidence="9">
    <location>
        <begin position="134"/>
        <end position="152"/>
    </location>
</feature>
<dbReference type="CDD" id="cd00082">
    <property type="entry name" value="HisKA"/>
    <property type="match status" value="1"/>
</dbReference>
<feature type="transmembrane region" description="Helical" evidence="9">
    <location>
        <begin position="88"/>
        <end position="106"/>
    </location>
</feature>
<keyword evidence="8" id="KW-0902">Two-component regulatory system</keyword>
<evidence type="ECO:0000256" key="9">
    <source>
        <dbReference type="SAM" id="Phobius"/>
    </source>
</evidence>
<keyword evidence="9" id="KW-0812">Transmembrane</keyword>
<keyword evidence="12" id="KW-1185">Reference proteome</keyword>
<dbReference type="RefSeq" id="WP_377057377.1">
    <property type="nucleotide sequence ID" value="NZ_JBHLUU010000005.1"/>
</dbReference>
<dbReference type="PROSITE" id="PS50109">
    <property type="entry name" value="HIS_KIN"/>
    <property type="match status" value="1"/>
</dbReference>
<dbReference type="InterPro" id="IPR003594">
    <property type="entry name" value="HATPase_dom"/>
</dbReference>
<dbReference type="InterPro" id="IPR036890">
    <property type="entry name" value="HATPase_C_sf"/>
</dbReference>
<feature type="domain" description="Histidine kinase" evidence="10">
    <location>
        <begin position="218"/>
        <end position="425"/>
    </location>
</feature>
<evidence type="ECO:0000256" key="4">
    <source>
        <dbReference type="ARBA" id="ARBA00022679"/>
    </source>
</evidence>
<keyword evidence="7 11" id="KW-0067">ATP-binding</keyword>
<dbReference type="Pfam" id="PF00512">
    <property type="entry name" value="HisKA"/>
    <property type="match status" value="1"/>
</dbReference>
<evidence type="ECO:0000259" key="10">
    <source>
        <dbReference type="PROSITE" id="PS50109"/>
    </source>
</evidence>
<evidence type="ECO:0000256" key="7">
    <source>
        <dbReference type="ARBA" id="ARBA00022840"/>
    </source>
</evidence>
<comment type="catalytic activity">
    <reaction evidence="1">
        <text>ATP + protein L-histidine = ADP + protein N-phospho-L-histidine.</text>
        <dbReference type="EC" id="2.7.13.3"/>
    </reaction>
</comment>
<dbReference type="Gene3D" id="1.10.287.130">
    <property type="match status" value="1"/>
</dbReference>
<reference evidence="11 12" key="1">
    <citation type="submission" date="2024-09" db="EMBL/GenBank/DDBJ databases">
        <authorList>
            <person name="Sun Q."/>
            <person name="Mori K."/>
        </authorList>
    </citation>
    <scope>NUCLEOTIDE SEQUENCE [LARGE SCALE GENOMIC DNA]</scope>
    <source>
        <strain evidence="11 12">CGMCC 1.9126</strain>
    </source>
</reference>
<accession>A0ABV6KKI3</accession>
<keyword evidence="5" id="KW-0547">Nucleotide-binding</keyword>
<dbReference type="InterPro" id="IPR036097">
    <property type="entry name" value="HisK_dim/P_sf"/>
</dbReference>
<dbReference type="SUPFAM" id="SSF55874">
    <property type="entry name" value="ATPase domain of HSP90 chaperone/DNA topoisomerase II/histidine kinase"/>
    <property type="match status" value="1"/>
</dbReference>
<protein>
    <recommendedName>
        <fullName evidence="2">histidine kinase</fullName>
        <ecNumber evidence="2">2.7.13.3</ecNumber>
    </recommendedName>
</protein>